<dbReference type="InterPro" id="IPR047889">
    <property type="entry name" value="KHDC4_KH-I_second"/>
</dbReference>
<dbReference type="GO" id="GO:0005634">
    <property type="term" value="C:nucleus"/>
    <property type="evidence" value="ECO:0007669"/>
    <property type="project" value="InterPro"/>
</dbReference>
<gene>
    <name evidence="9" type="primary">KHDC4</name>
    <name evidence="9" type="ORF">TNCT_685681</name>
</gene>
<evidence type="ECO:0000256" key="5">
    <source>
        <dbReference type="SAM" id="MobiDB-lite"/>
    </source>
</evidence>
<evidence type="ECO:0000313" key="9">
    <source>
        <dbReference type="EMBL" id="GFQ93869.1"/>
    </source>
</evidence>
<comment type="caution">
    <text evidence="9">The sequence shown here is derived from an EMBL/GenBank/DDBJ whole genome shotgun (WGS) entry which is preliminary data.</text>
</comment>
<dbReference type="Proteomes" id="UP000887116">
    <property type="component" value="Unassembled WGS sequence"/>
</dbReference>
<feature type="region of interest" description="Disordered" evidence="5">
    <location>
        <begin position="558"/>
        <end position="645"/>
    </location>
</feature>
<evidence type="ECO:0000256" key="2">
    <source>
        <dbReference type="ARBA" id="ARBA00017795"/>
    </source>
</evidence>
<name>A0A8X6G413_TRICU</name>
<dbReference type="InterPro" id="IPR055256">
    <property type="entry name" value="KH_1_KHDC4/BBP-like"/>
</dbReference>
<dbReference type="OrthoDB" id="397265at2759"/>
<dbReference type="PANTHER" id="PTHR15744">
    <property type="entry name" value="BLOM7"/>
    <property type="match status" value="1"/>
</dbReference>
<keyword evidence="6" id="KW-1133">Transmembrane helix</keyword>
<dbReference type="EMBL" id="BMAO01004321">
    <property type="protein sequence ID" value="GFQ93869.1"/>
    <property type="molecule type" value="Genomic_DNA"/>
</dbReference>
<evidence type="ECO:0000259" key="7">
    <source>
        <dbReference type="Pfam" id="PF22675"/>
    </source>
</evidence>
<dbReference type="InterPro" id="IPR047890">
    <property type="entry name" value="KHDC4_KH-I_first"/>
</dbReference>
<dbReference type="InterPro" id="IPR056149">
    <property type="entry name" value="PRP5/DDX46/KHDC4_KH"/>
</dbReference>
<comment type="similarity">
    <text evidence="1">Belongs to the KHDC4 family.</text>
</comment>
<dbReference type="SUPFAM" id="SSF54791">
    <property type="entry name" value="Eukaryotic type KH-domain (KH-domain type I)"/>
    <property type="match status" value="2"/>
</dbReference>
<dbReference type="Pfam" id="PF23469">
    <property type="entry name" value="KH_12"/>
    <property type="match status" value="1"/>
</dbReference>
<dbReference type="GO" id="GO:0003723">
    <property type="term" value="F:RNA binding"/>
    <property type="evidence" value="ECO:0007669"/>
    <property type="project" value="InterPro"/>
</dbReference>
<dbReference type="InterPro" id="IPR031121">
    <property type="entry name" value="RIK/BLOM7"/>
</dbReference>
<accession>A0A8X6G413</accession>
<sequence length="645" mass="68803">MTIASECNWLYSVILSPIFFKAFNLLCIHITVNLLYGSVVAALKDRRMSKSSLEAAAEAAAKVNAMLIAKGKLKLSPSQIKPKIGNNFIGGRTKAVGDLVTAEIDINDAPLSARNLLTRGHMQDEICKLSGAAISTRGRYMTPEERQNIATPECRPLYLNVQASNYDAIKVAIRRIQEIIDHEVLTSGVPKSPTVGVVTYPSNCTNGSVNSGFQTNHVPSGSHFVQDKVFIGLEQAPSEYPVREKILGPGGSFLQHIRTETGATVTLRGKGSGFIEPTSGREAFEPLYIHITHPKPEGLQAAKALAINLVETAHVEFAQWQQTQQQSVLQPLTSIVLPQAAPVAYQNQVMVTPAVLPGTLPAGTGVVATGIQIPASVAAPGTTLTTGIQSLMHANVPTLVSPVSVVSSVPVSVQAISPTVITYPTYVANTNSIIARPANPVLGRTAAPAVSILSVVPTLPTAAAYTAARPRPAYQIQPVVYTNVPPPQTANLNPPPMPATSMVVSITEPTNYPVPSRFTHPPPMTQSELAKHRFYSNMNVSVSPSVNTASTYCLQESNVNHPTELPPRRGPSKQSDAQDRELMPPPPTNLTSNPSTDEKEMGENETSAEDNGPLKKRLKGALGGIASIYGSDDSDEDEPLSPTKK</sequence>
<dbReference type="CDD" id="cd22385">
    <property type="entry name" value="KH-I_KHDC4_rpt1"/>
    <property type="match status" value="1"/>
</dbReference>
<keyword evidence="10" id="KW-1185">Reference proteome</keyword>
<dbReference type="PANTHER" id="PTHR15744:SF0">
    <property type="entry name" value="KH HOMOLOGY DOMAIN-CONTAINING PROTEIN 4"/>
    <property type="match status" value="1"/>
</dbReference>
<reference evidence="9" key="1">
    <citation type="submission" date="2020-07" db="EMBL/GenBank/DDBJ databases">
        <title>Multicomponent nature underlies the extraordinary mechanical properties of spider dragline silk.</title>
        <authorList>
            <person name="Kono N."/>
            <person name="Nakamura H."/>
            <person name="Mori M."/>
            <person name="Yoshida Y."/>
            <person name="Ohtoshi R."/>
            <person name="Malay A.D."/>
            <person name="Moran D.A.P."/>
            <person name="Tomita M."/>
            <person name="Numata K."/>
            <person name="Arakawa K."/>
        </authorList>
    </citation>
    <scope>NUCLEOTIDE SEQUENCE</scope>
</reference>
<feature type="domain" description="ATP-dependent RNA helicase PRP5/DDX46/KHDC4 KH" evidence="8">
    <location>
        <begin position="101"/>
        <end position="183"/>
    </location>
</feature>
<dbReference type="FunFam" id="3.30.1370.10:FF:000037">
    <property type="entry name" value="KH domain protein"/>
    <property type="match status" value="1"/>
</dbReference>
<proteinExistence type="inferred from homology"/>
<keyword evidence="6" id="KW-0812">Transmembrane</keyword>
<dbReference type="Pfam" id="PF22675">
    <property type="entry name" value="KH-I_KHDC4-BBP"/>
    <property type="match status" value="1"/>
</dbReference>
<keyword evidence="6" id="KW-0472">Membrane</keyword>
<dbReference type="InterPro" id="IPR036612">
    <property type="entry name" value="KH_dom_type_1_sf"/>
</dbReference>
<evidence type="ECO:0000256" key="3">
    <source>
        <dbReference type="ARBA" id="ARBA00030267"/>
    </source>
</evidence>
<feature type="domain" description="KHDC4/BBP-like KH-domain type I" evidence="7">
    <location>
        <begin position="237"/>
        <end position="311"/>
    </location>
</feature>
<evidence type="ECO:0000256" key="6">
    <source>
        <dbReference type="SAM" id="Phobius"/>
    </source>
</evidence>
<evidence type="ECO:0000256" key="1">
    <source>
        <dbReference type="ARBA" id="ARBA00006093"/>
    </source>
</evidence>
<evidence type="ECO:0000313" key="10">
    <source>
        <dbReference type="Proteomes" id="UP000887116"/>
    </source>
</evidence>
<protein>
    <recommendedName>
        <fullName evidence="2">KH homology domain-containing protein 4</fullName>
    </recommendedName>
    <alternativeName>
        <fullName evidence="3">Brings lots of money 7</fullName>
    </alternativeName>
</protein>
<comment type="function">
    <text evidence="4">RNA-binding protein involved in pre-mRNA splicing. Interacts with the PRP19C/Prp19 complex/NTC/Nineteen complex which is part of the spliceosome. Involved in regulating splice site selection. Binds preferentially RNA with A/C rich sequences and poly-C stretches.</text>
</comment>
<organism evidence="9 10">
    <name type="scientific">Trichonephila clavata</name>
    <name type="common">Joro spider</name>
    <name type="synonym">Nephila clavata</name>
    <dbReference type="NCBI Taxonomy" id="2740835"/>
    <lineage>
        <taxon>Eukaryota</taxon>
        <taxon>Metazoa</taxon>
        <taxon>Ecdysozoa</taxon>
        <taxon>Arthropoda</taxon>
        <taxon>Chelicerata</taxon>
        <taxon>Arachnida</taxon>
        <taxon>Araneae</taxon>
        <taxon>Araneomorphae</taxon>
        <taxon>Entelegynae</taxon>
        <taxon>Araneoidea</taxon>
        <taxon>Nephilidae</taxon>
        <taxon>Trichonephila</taxon>
    </lineage>
</organism>
<dbReference type="Gene3D" id="3.30.1370.10">
    <property type="entry name" value="K Homology domain, type 1"/>
    <property type="match status" value="2"/>
</dbReference>
<evidence type="ECO:0000256" key="4">
    <source>
        <dbReference type="ARBA" id="ARBA00045732"/>
    </source>
</evidence>
<dbReference type="CDD" id="cd22386">
    <property type="entry name" value="KH-I_KHDC4_rpt2"/>
    <property type="match status" value="1"/>
</dbReference>
<feature type="transmembrane region" description="Helical" evidence="6">
    <location>
        <begin position="18"/>
        <end position="43"/>
    </location>
</feature>
<evidence type="ECO:0000259" key="8">
    <source>
        <dbReference type="Pfam" id="PF23469"/>
    </source>
</evidence>
<dbReference type="AlphaFoldDB" id="A0A8X6G413"/>